<dbReference type="RefSeq" id="WP_160764971.1">
    <property type="nucleotide sequence ID" value="NZ_WUPT01000002.1"/>
</dbReference>
<evidence type="ECO:0000256" key="1">
    <source>
        <dbReference type="SAM" id="SignalP"/>
    </source>
</evidence>
<accession>A0A7C9MC29</accession>
<name>A0A7C9MC29_9RHOB</name>
<reference evidence="2 3" key="1">
    <citation type="submission" date="2019-12" db="EMBL/GenBank/DDBJ databases">
        <authorList>
            <person name="Lee S.D."/>
        </authorList>
    </citation>
    <scope>NUCLEOTIDE SEQUENCE [LARGE SCALE GENOMIC DNA]</scope>
    <source>
        <strain evidence="2 3">GH1-50</strain>
    </source>
</reference>
<evidence type="ECO:0000313" key="3">
    <source>
        <dbReference type="Proteomes" id="UP000480350"/>
    </source>
</evidence>
<proteinExistence type="predicted"/>
<dbReference type="Proteomes" id="UP000480350">
    <property type="component" value="Unassembled WGS sequence"/>
</dbReference>
<dbReference type="EMBL" id="WUPT01000002">
    <property type="protein sequence ID" value="MXQ09113.1"/>
    <property type="molecule type" value="Genomic_DNA"/>
</dbReference>
<dbReference type="AlphaFoldDB" id="A0A7C9MC29"/>
<comment type="caution">
    <text evidence="2">The sequence shown here is derived from an EMBL/GenBank/DDBJ whole genome shotgun (WGS) entry which is preliminary data.</text>
</comment>
<gene>
    <name evidence="2" type="ORF">GQ651_14795</name>
</gene>
<keyword evidence="1" id="KW-0732">Signal</keyword>
<keyword evidence="3" id="KW-1185">Reference proteome</keyword>
<organism evidence="2 3">
    <name type="scientific">Kangsaoukella pontilimi</name>
    <dbReference type="NCBI Taxonomy" id="2691042"/>
    <lineage>
        <taxon>Bacteria</taxon>
        <taxon>Pseudomonadati</taxon>
        <taxon>Pseudomonadota</taxon>
        <taxon>Alphaproteobacteria</taxon>
        <taxon>Rhodobacterales</taxon>
        <taxon>Paracoccaceae</taxon>
        <taxon>Kangsaoukella</taxon>
    </lineage>
</organism>
<reference evidence="2 3" key="2">
    <citation type="submission" date="2020-03" db="EMBL/GenBank/DDBJ databases">
        <title>Kangsaoukella pontilimi gen. nov., sp. nov., a new member of the family Rhodobacteraceae isolated from a tidal mudflat.</title>
        <authorList>
            <person name="Kim I.S."/>
        </authorList>
    </citation>
    <scope>NUCLEOTIDE SEQUENCE [LARGE SCALE GENOMIC DNA]</scope>
    <source>
        <strain evidence="2 3">GH1-50</strain>
    </source>
</reference>
<sequence length="142" mass="15018">MRYLAAFLIAATPAQAWEFSPTPVCTISETDGDMTVEVTYDPRQDQAYAIAMSGTQWPAGPVFAIQFGPPGGGLLITTDRHRLSPDGTTLSVSDRGFGNVLNGLASFDTAYFALGETVRAVPLDSAEKAVEAFRACIAAPLS</sequence>
<evidence type="ECO:0000313" key="2">
    <source>
        <dbReference type="EMBL" id="MXQ09113.1"/>
    </source>
</evidence>
<feature type="chain" id="PRO_5028958318" evidence="1">
    <location>
        <begin position="17"/>
        <end position="142"/>
    </location>
</feature>
<protein>
    <submittedName>
        <fullName evidence="2">Excinuclease ABC subunit B</fullName>
    </submittedName>
</protein>
<feature type="signal peptide" evidence="1">
    <location>
        <begin position="1"/>
        <end position="16"/>
    </location>
</feature>